<name>A0A5E5BG93_9BURK</name>
<dbReference type="Pfam" id="PF14759">
    <property type="entry name" value="Reductase_C"/>
    <property type="match status" value="1"/>
</dbReference>
<dbReference type="InterPro" id="IPR050446">
    <property type="entry name" value="FAD-oxidoreductase/Apoptosis"/>
</dbReference>
<dbReference type="Gene3D" id="3.50.50.60">
    <property type="entry name" value="FAD/NAD(P)-binding domain"/>
    <property type="match status" value="2"/>
</dbReference>
<dbReference type="GO" id="GO:0005737">
    <property type="term" value="C:cytoplasm"/>
    <property type="evidence" value="ECO:0007669"/>
    <property type="project" value="TreeGrafter"/>
</dbReference>
<evidence type="ECO:0000313" key="8">
    <source>
        <dbReference type="Proteomes" id="UP000335538"/>
    </source>
</evidence>
<reference evidence="7 8" key="1">
    <citation type="submission" date="2019-08" db="EMBL/GenBank/DDBJ databases">
        <authorList>
            <person name="Peeters C."/>
        </authorList>
    </citation>
    <scope>NUCLEOTIDE SEQUENCE [LARGE SCALE GENOMIC DNA]</scope>
    <source>
        <strain evidence="7 8">LMG 31121</strain>
    </source>
</reference>
<dbReference type="PRINTS" id="PR00368">
    <property type="entry name" value="FADPNR"/>
</dbReference>
<dbReference type="EC" id="1.18.1.3" evidence="7"/>
<proteinExistence type="predicted"/>
<dbReference type="PANTHER" id="PTHR43557">
    <property type="entry name" value="APOPTOSIS-INDUCING FACTOR 1"/>
    <property type="match status" value="1"/>
</dbReference>
<sequence>MSAARDSERSVMKQTQCNEPLVIVGAGIAAVYAAESARKAGFDGRIVICGDEPEFPYDRPPLSKKVLQDAGESARISLRDNAFYDAHNIDLRLGNAAQRIDRHARTVTFADGATLAYGTLVLATGSSLRTLPLLTPTMKGVFYLRQISDAIALRDTLARARKLAVVGAGVIGLEVASVANGMGIDVTVLEAGSRPMARATCAEVCEFVVGEHTRRGVDIRTGITIQDVTDRPQGYRLALSDGSYLEADAVVVGIGVVPNIPLATAAGLDVCEAGICVDGQGRTSDEHIYAAGEVAFHYNARAGRAQRQENWHHAVAHGEHVGRAVVCGSSDYDEISGYWSDQYDFSLQSFGNPIGERNVVRGDPATGSFAVFHVQDDVVAGVSSVNAPREMRVGKALVRAAERVPVAVLRDTTVDLAKWPSSTQ</sequence>
<evidence type="ECO:0000313" key="7">
    <source>
        <dbReference type="EMBL" id="VVE84132.1"/>
    </source>
</evidence>
<evidence type="ECO:0000256" key="4">
    <source>
        <dbReference type="ARBA" id="ARBA00023002"/>
    </source>
</evidence>
<gene>
    <name evidence="7" type="primary">andAa</name>
    <name evidence="7" type="ORF">PSP31121_04614</name>
</gene>
<dbReference type="GO" id="GO:0008860">
    <property type="term" value="F:ferredoxin-NAD+ reductase activity"/>
    <property type="evidence" value="ECO:0007669"/>
    <property type="project" value="UniProtKB-EC"/>
</dbReference>
<dbReference type="PANTHER" id="PTHR43557:SF2">
    <property type="entry name" value="RIESKE DOMAIN-CONTAINING PROTEIN-RELATED"/>
    <property type="match status" value="1"/>
</dbReference>
<dbReference type="InterPro" id="IPR028202">
    <property type="entry name" value="Reductase_C"/>
</dbReference>
<dbReference type="InterPro" id="IPR023753">
    <property type="entry name" value="FAD/NAD-binding_dom"/>
</dbReference>
<dbReference type="SUPFAM" id="SSF51905">
    <property type="entry name" value="FAD/NAD(P)-binding domain"/>
    <property type="match status" value="2"/>
</dbReference>
<dbReference type="InterPro" id="IPR016156">
    <property type="entry name" value="FAD/NAD-linked_Rdtase_dimer_sf"/>
</dbReference>
<dbReference type="Proteomes" id="UP000335538">
    <property type="component" value="Unassembled WGS sequence"/>
</dbReference>
<dbReference type="EMBL" id="CABPSR010000016">
    <property type="protein sequence ID" value="VVE84132.1"/>
    <property type="molecule type" value="Genomic_DNA"/>
</dbReference>
<dbReference type="SUPFAM" id="SSF55424">
    <property type="entry name" value="FAD/NAD-linked reductases, dimerisation (C-terminal) domain"/>
    <property type="match status" value="1"/>
</dbReference>
<dbReference type="GO" id="GO:0051213">
    <property type="term" value="F:dioxygenase activity"/>
    <property type="evidence" value="ECO:0007669"/>
    <property type="project" value="UniProtKB-KW"/>
</dbReference>
<evidence type="ECO:0000256" key="2">
    <source>
        <dbReference type="ARBA" id="ARBA00022630"/>
    </source>
</evidence>
<keyword evidence="4 7" id="KW-0560">Oxidoreductase</keyword>
<dbReference type="InterPro" id="IPR036188">
    <property type="entry name" value="FAD/NAD-bd_sf"/>
</dbReference>
<dbReference type="GO" id="GO:0016651">
    <property type="term" value="F:oxidoreductase activity, acting on NAD(P)H"/>
    <property type="evidence" value="ECO:0007669"/>
    <property type="project" value="TreeGrafter"/>
</dbReference>
<dbReference type="Pfam" id="PF07992">
    <property type="entry name" value="Pyr_redox_2"/>
    <property type="match status" value="1"/>
</dbReference>
<feature type="domain" description="FAD/NAD(P)-binding" evidence="5">
    <location>
        <begin position="21"/>
        <end position="318"/>
    </location>
</feature>
<evidence type="ECO:0000259" key="6">
    <source>
        <dbReference type="Pfam" id="PF14759"/>
    </source>
</evidence>
<evidence type="ECO:0000256" key="1">
    <source>
        <dbReference type="ARBA" id="ARBA00001974"/>
    </source>
</evidence>
<keyword evidence="7" id="KW-0223">Dioxygenase</keyword>
<keyword evidence="2" id="KW-0285">Flavoprotein</keyword>
<feature type="domain" description="Reductase C-terminal" evidence="6">
    <location>
        <begin position="338"/>
        <end position="418"/>
    </location>
</feature>
<dbReference type="AlphaFoldDB" id="A0A5E5BG93"/>
<dbReference type="Gene3D" id="3.30.390.30">
    <property type="match status" value="1"/>
</dbReference>
<keyword evidence="3" id="KW-0274">FAD</keyword>
<comment type="cofactor">
    <cofactor evidence="1">
        <name>FAD</name>
        <dbReference type="ChEBI" id="CHEBI:57692"/>
    </cofactor>
</comment>
<evidence type="ECO:0000259" key="5">
    <source>
        <dbReference type="Pfam" id="PF07992"/>
    </source>
</evidence>
<protein>
    <submittedName>
        <fullName evidence="7">Anthranilate 1,2-dioxygenase system ferredoxin--NAD(+) reductase component</fullName>
        <ecNumber evidence="7">1.18.1.3</ecNumber>
    </submittedName>
</protein>
<organism evidence="7 8">
    <name type="scientific">Pandoraea sputorum</name>
    <dbReference type="NCBI Taxonomy" id="93222"/>
    <lineage>
        <taxon>Bacteria</taxon>
        <taxon>Pseudomonadati</taxon>
        <taxon>Pseudomonadota</taxon>
        <taxon>Betaproteobacteria</taxon>
        <taxon>Burkholderiales</taxon>
        <taxon>Burkholderiaceae</taxon>
        <taxon>Pandoraea</taxon>
    </lineage>
</organism>
<accession>A0A5E5BG93</accession>
<evidence type="ECO:0000256" key="3">
    <source>
        <dbReference type="ARBA" id="ARBA00022827"/>
    </source>
</evidence>
<dbReference type="PRINTS" id="PR00411">
    <property type="entry name" value="PNDRDTASEI"/>
</dbReference>